<reference evidence="2 3" key="1">
    <citation type="submission" date="2016-10" db="EMBL/GenBank/DDBJ databases">
        <title>Lutibacter sp. LPB0138, isolated from marine gastropod.</title>
        <authorList>
            <person name="Kim E."/>
            <person name="Yi H."/>
        </authorList>
    </citation>
    <scope>NUCLEOTIDE SEQUENCE [LARGE SCALE GENOMIC DNA]</scope>
    <source>
        <strain evidence="2 3">LPB0138</strain>
    </source>
</reference>
<dbReference type="STRING" id="1850246.LPB138_06010"/>
<evidence type="ECO:0000256" key="1">
    <source>
        <dbReference type="SAM" id="MobiDB-lite"/>
    </source>
</evidence>
<keyword evidence="3" id="KW-1185">Reference proteome</keyword>
<accession>A0A1D8PBV7</accession>
<feature type="region of interest" description="Disordered" evidence="1">
    <location>
        <begin position="1"/>
        <end position="20"/>
    </location>
</feature>
<protein>
    <recommendedName>
        <fullName evidence="4">2-dehydro-3-deoxyphosphooctonate aldolase</fullName>
    </recommendedName>
</protein>
<name>A0A1D8PBV7_9FLAO</name>
<gene>
    <name evidence="2" type="ORF">LPB138_06010</name>
</gene>
<dbReference type="Proteomes" id="UP000176050">
    <property type="component" value="Chromosome"/>
</dbReference>
<organism evidence="2 3">
    <name type="scientific">Urechidicola croceus</name>
    <dbReference type="NCBI Taxonomy" id="1850246"/>
    <lineage>
        <taxon>Bacteria</taxon>
        <taxon>Pseudomonadati</taxon>
        <taxon>Bacteroidota</taxon>
        <taxon>Flavobacteriia</taxon>
        <taxon>Flavobacteriales</taxon>
        <taxon>Flavobacteriaceae</taxon>
        <taxon>Urechidicola</taxon>
    </lineage>
</organism>
<dbReference type="EMBL" id="CP017478">
    <property type="protein sequence ID" value="AOW22030.1"/>
    <property type="molecule type" value="Genomic_DNA"/>
</dbReference>
<proteinExistence type="predicted"/>
<evidence type="ECO:0000313" key="2">
    <source>
        <dbReference type="EMBL" id="AOW22030.1"/>
    </source>
</evidence>
<dbReference type="KEGG" id="lul:LPB138_06010"/>
<dbReference type="AlphaFoldDB" id="A0A1D8PBV7"/>
<evidence type="ECO:0008006" key="4">
    <source>
        <dbReference type="Google" id="ProtNLM"/>
    </source>
</evidence>
<evidence type="ECO:0000313" key="3">
    <source>
        <dbReference type="Proteomes" id="UP000176050"/>
    </source>
</evidence>
<sequence>MSEYSKNKNYGLNGENPVKVGDMSVENQRKYLSSLAGPNGETLQFHRRGSCCPYKSSNSFMGSALVDVYEVIYEGLEEPILIYISLYDFEKLYLPKGFTKR</sequence>